<comment type="caution">
    <text evidence="2">The sequence shown here is derived from an EMBL/GenBank/DDBJ whole genome shotgun (WGS) entry which is preliminary data.</text>
</comment>
<dbReference type="EMBL" id="JAEFBK010000011">
    <property type="protein sequence ID" value="KAG7552178.1"/>
    <property type="molecule type" value="Genomic_DNA"/>
</dbReference>
<dbReference type="Proteomes" id="UP000694240">
    <property type="component" value="Chromosome 11"/>
</dbReference>
<organism evidence="2 3">
    <name type="scientific">Arabidopsis thaliana x Arabidopsis arenosa</name>
    <dbReference type="NCBI Taxonomy" id="1240361"/>
    <lineage>
        <taxon>Eukaryota</taxon>
        <taxon>Viridiplantae</taxon>
        <taxon>Streptophyta</taxon>
        <taxon>Embryophyta</taxon>
        <taxon>Tracheophyta</taxon>
        <taxon>Spermatophyta</taxon>
        <taxon>Magnoliopsida</taxon>
        <taxon>eudicotyledons</taxon>
        <taxon>Gunneridae</taxon>
        <taxon>Pentapetalae</taxon>
        <taxon>rosids</taxon>
        <taxon>malvids</taxon>
        <taxon>Brassicales</taxon>
        <taxon>Brassicaceae</taxon>
        <taxon>Camelineae</taxon>
        <taxon>Arabidopsis</taxon>
    </lineage>
</organism>
<reference evidence="2 3" key="1">
    <citation type="submission" date="2020-12" db="EMBL/GenBank/DDBJ databases">
        <title>Concerted genomic and epigenomic changes stabilize Arabidopsis allopolyploids.</title>
        <authorList>
            <person name="Chen Z."/>
        </authorList>
    </citation>
    <scope>NUCLEOTIDE SEQUENCE [LARGE SCALE GENOMIC DNA]</scope>
    <source>
        <strain evidence="2">Allo738</strain>
        <tissue evidence="2">Leaf</tissue>
    </source>
</reference>
<accession>A0A8T1Z1P4</accession>
<sequence>GGESAATSMNKAKKKRISECDGARV</sequence>
<gene>
    <name evidence="2" type="ORF">ISN45_Aa06g027830</name>
</gene>
<feature type="region of interest" description="Disordered" evidence="1">
    <location>
        <begin position="1"/>
        <end position="25"/>
    </location>
</feature>
<keyword evidence="3" id="KW-1185">Reference proteome</keyword>
<feature type="non-terminal residue" evidence="2">
    <location>
        <position position="1"/>
    </location>
</feature>
<evidence type="ECO:0000256" key="1">
    <source>
        <dbReference type="SAM" id="MobiDB-lite"/>
    </source>
</evidence>
<evidence type="ECO:0000313" key="2">
    <source>
        <dbReference type="EMBL" id="KAG7552178.1"/>
    </source>
</evidence>
<name>A0A8T1Z1P4_9BRAS</name>
<feature type="compositionally biased region" description="Polar residues" evidence="1">
    <location>
        <begin position="1"/>
        <end position="10"/>
    </location>
</feature>
<evidence type="ECO:0000313" key="3">
    <source>
        <dbReference type="Proteomes" id="UP000694240"/>
    </source>
</evidence>
<proteinExistence type="predicted"/>
<dbReference type="AlphaFoldDB" id="A0A8T1Z1P4"/>
<protein>
    <submittedName>
        <fullName evidence="2">Uncharacterized protein</fullName>
    </submittedName>
</protein>